<dbReference type="HAMAP" id="MF_00224">
    <property type="entry name" value="DHO_dh_type1"/>
    <property type="match status" value="1"/>
</dbReference>
<sequence>MNTSVDICGVKLKNPVLTASGTFGFGREYNEFYDVGLLGGIVGKGLTLEPREGNDGVRIAETPSGMLNCVGLQNPGVEAFIESELPFMRALGCAVIANAAGSTLSDYERIVERLSDTDVDMIEMNISCPNVAHGGMAFGVLPKSVEEVTAAAKKHCGKPLIVKLSPNVANIADNARAAEAGGADALSLINTITGMAVDLYSRRPLLGNVTGGLSGPCVKPVALRMVREVYKAVKLPIIGMGGITTAKDVLEFMLCGATAVEVGTANISDPLAALRIVEGLESEMEKCGITDISELTGALED</sequence>
<gene>
    <name evidence="12" type="primary">pyrD</name>
    <name evidence="14" type="ORF">H9892_02335</name>
</gene>
<dbReference type="GO" id="GO:0005737">
    <property type="term" value="C:cytoplasm"/>
    <property type="evidence" value="ECO:0007669"/>
    <property type="project" value="UniProtKB-SubCell"/>
</dbReference>
<keyword evidence="8 12" id="KW-0665">Pyrimidine biosynthesis</keyword>
<feature type="binding site" evidence="12">
    <location>
        <begin position="263"/>
        <end position="264"/>
    </location>
    <ligand>
        <name>FMN</name>
        <dbReference type="ChEBI" id="CHEBI:58210"/>
    </ligand>
</feature>
<dbReference type="InterPro" id="IPR013785">
    <property type="entry name" value="Aldolase_TIM"/>
</dbReference>
<evidence type="ECO:0000256" key="3">
    <source>
        <dbReference type="ARBA" id="ARBA00004715"/>
    </source>
</evidence>
<feature type="binding site" evidence="12">
    <location>
        <begin position="68"/>
        <end position="72"/>
    </location>
    <ligand>
        <name>substrate</name>
    </ligand>
</feature>
<evidence type="ECO:0000256" key="9">
    <source>
        <dbReference type="ARBA" id="ARBA00023002"/>
    </source>
</evidence>
<organism evidence="14 15">
    <name type="scientific">Candidatus Protoclostridium stercorigallinarum</name>
    <dbReference type="NCBI Taxonomy" id="2838741"/>
    <lineage>
        <taxon>Bacteria</taxon>
        <taxon>Bacillati</taxon>
        <taxon>Bacillota</taxon>
        <taxon>Clostridia</taxon>
        <taxon>Candidatus Protoclostridium</taxon>
    </lineage>
</organism>
<dbReference type="CDD" id="cd04740">
    <property type="entry name" value="DHOD_1B_like"/>
    <property type="match status" value="1"/>
</dbReference>
<keyword evidence="9 12" id="KW-0560">Oxidoreductase</keyword>
<evidence type="ECO:0000259" key="13">
    <source>
        <dbReference type="Pfam" id="PF01180"/>
    </source>
</evidence>
<evidence type="ECO:0000256" key="4">
    <source>
        <dbReference type="ARBA" id="ARBA00008008"/>
    </source>
</evidence>
<feature type="binding site" evidence="12">
    <location>
        <position position="215"/>
    </location>
    <ligand>
        <name>FMN</name>
        <dbReference type="ChEBI" id="CHEBI:58210"/>
    </ligand>
</feature>
<comment type="catalytic activity">
    <reaction evidence="12">
        <text>(S)-dihydroorotate + A = orotate + AH2</text>
        <dbReference type="Rhea" id="RHEA:18073"/>
        <dbReference type="ChEBI" id="CHEBI:13193"/>
        <dbReference type="ChEBI" id="CHEBI:17499"/>
        <dbReference type="ChEBI" id="CHEBI:30839"/>
        <dbReference type="ChEBI" id="CHEBI:30864"/>
    </reaction>
</comment>
<feature type="binding site" evidence="12">
    <location>
        <begin position="44"/>
        <end position="45"/>
    </location>
    <ligand>
        <name>FMN</name>
        <dbReference type="ChEBI" id="CHEBI:58210"/>
    </ligand>
</feature>
<dbReference type="Proteomes" id="UP000823990">
    <property type="component" value="Unassembled WGS sequence"/>
</dbReference>
<feature type="binding site" evidence="12">
    <location>
        <begin position="190"/>
        <end position="191"/>
    </location>
    <ligand>
        <name>substrate</name>
    </ligand>
</feature>
<dbReference type="InterPro" id="IPR012135">
    <property type="entry name" value="Dihydroorotate_DH_1_2"/>
</dbReference>
<evidence type="ECO:0000256" key="11">
    <source>
        <dbReference type="ARBA" id="ARBA00048996"/>
    </source>
</evidence>
<accession>A0A9D1Q0W2</accession>
<comment type="cofactor">
    <cofactor evidence="12">
        <name>FMN</name>
        <dbReference type="ChEBI" id="CHEBI:58210"/>
    </cofactor>
    <text evidence="12">Binds 1 FMN per subunit.</text>
</comment>
<comment type="subcellular location">
    <subcellularLocation>
        <location evidence="2 12">Cytoplasm</location>
    </subcellularLocation>
</comment>
<dbReference type="NCBIfam" id="TIGR01037">
    <property type="entry name" value="pyrD_sub1_fam"/>
    <property type="match status" value="1"/>
</dbReference>
<feature type="binding site" evidence="12">
    <location>
        <position position="125"/>
    </location>
    <ligand>
        <name>FMN</name>
        <dbReference type="ChEBI" id="CHEBI:58210"/>
    </ligand>
</feature>
<evidence type="ECO:0000256" key="8">
    <source>
        <dbReference type="ARBA" id="ARBA00022975"/>
    </source>
</evidence>
<dbReference type="Pfam" id="PF01180">
    <property type="entry name" value="DHO_dh"/>
    <property type="match status" value="1"/>
</dbReference>
<feature type="active site" description="Nucleophile" evidence="12">
    <location>
        <position position="128"/>
    </location>
</feature>
<feature type="binding site" evidence="12">
    <location>
        <position position="163"/>
    </location>
    <ligand>
        <name>FMN</name>
        <dbReference type="ChEBI" id="CHEBI:58210"/>
    </ligand>
</feature>
<reference evidence="14" key="2">
    <citation type="submission" date="2021-04" db="EMBL/GenBank/DDBJ databases">
        <authorList>
            <person name="Gilroy R."/>
        </authorList>
    </citation>
    <scope>NUCLEOTIDE SEQUENCE</scope>
    <source>
        <strain evidence="14">12435</strain>
    </source>
</reference>
<dbReference type="FunFam" id="3.20.20.70:FF:000027">
    <property type="entry name" value="Dihydropyrimidine dehydrogenase [NADP(+)]"/>
    <property type="match status" value="1"/>
</dbReference>
<dbReference type="Gene3D" id="3.20.20.70">
    <property type="entry name" value="Aldolase class I"/>
    <property type="match status" value="1"/>
</dbReference>
<dbReference type="AlphaFoldDB" id="A0A9D1Q0W2"/>
<name>A0A9D1Q0W2_9FIRM</name>
<feature type="binding site" evidence="12">
    <location>
        <position position="44"/>
    </location>
    <ligand>
        <name>substrate</name>
    </ligand>
</feature>
<evidence type="ECO:0000313" key="14">
    <source>
        <dbReference type="EMBL" id="HIW02158.1"/>
    </source>
</evidence>
<dbReference type="PANTHER" id="PTHR48109">
    <property type="entry name" value="DIHYDROOROTATE DEHYDROGENASE (QUINONE), MITOCHONDRIAL-RELATED"/>
    <property type="match status" value="1"/>
</dbReference>
<comment type="function">
    <text evidence="1">Catalyzes the conversion of dihydroorotate to orotate with NAD(+) as electron acceptor.</text>
</comment>
<dbReference type="InterPro" id="IPR024920">
    <property type="entry name" value="Dihydroorotate_DH_1"/>
</dbReference>
<comment type="catalytic activity">
    <reaction evidence="11">
        <text>(S)-dihydroorotate + NAD(+) = orotate + NADH + H(+)</text>
        <dbReference type="Rhea" id="RHEA:13513"/>
        <dbReference type="ChEBI" id="CHEBI:15378"/>
        <dbReference type="ChEBI" id="CHEBI:30839"/>
        <dbReference type="ChEBI" id="CHEBI:30864"/>
        <dbReference type="ChEBI" id="CHEBI:57540"/>
        <dbReference type="ChEBI" id="CHEBI:57945"/>
        <dbReference type="EC" id="1.3.1.14"/>
    </reaction>
</comment>
<feature type="binding site" evidence="12">
    <location>
        <position position="98"/>
    </location>
    <ligand>
        <name>FMN</name>
        <dbReference type="ChEBI" id="CHEBI:58210"/>
    </ligand>
</feature>
<keyword evidence="5 12" id="KW-0963">Cytoplasm</keyword>
<keyword evidence="7 12" id="KW-0288">FMN</keyword>
<comment type="similarity">
    <text evidence="4 12">Belongs to the dihydroorotate dehydrogenase family. Type 1 subfamily.</text>
</comment>
<dbReference type="InterPro" id="IPR033888">
    <property type="entry name" value="DHOD_1B"/>
</dbReference>
<dbReference type="GO" id="GO:0044205">
    <property type="term" value="P:'de novo' UMP biosynthetic process"/>
    <property type="evidence" value="ECO:0007669"/>
    <property type="project" value="UniProtKB-UniRule"/>
</dbReference>
<evidence type="ECO:0000256" key="2">
    <source>
        <dbReference type="ARBA" id="ARBA00004496"/>
    </source>
</evidence>
<evidence type="ECO:0000313" key="15">
    <source>
        <dbReference type="Proteomes" id="UP000823990"/>
    </source>
</evidence>
<dbReference type="PANTHER" id="PTHR48109:SF1">
    <property type="entry name" value="DIHYDROOROTATE DEHYDROGENASE (FUMARATE)"/>
    <property type="match status" value="1"/>
</dbReference>
<reference evidence="14" key="1">
    <citation type="journal article" date="2021" name="PeerJ">
        <title>Extensive microbial diversity within the chicken gut microbiome revealed by metagenomics and culture.</title>
        <authorList>
            <person name="Gilroy R."/>
            <person name="Ravi A."/>
            <person name="Getino M."/>
            <person name="Pursley I."/>
            <person name="Horton D.L."/>
            <person name="Alikhan N.F."/>
            <person name="Baker D."/>
            <person name="Gharbi K."/>
            <person name="Hall N."/>
            <person name="Watson M."/>
            <person name="Adriaenssens E.M."/>
            <person name="Foster-Nyarko E."/>
            <person name="Jarju S."/>
            <person name="Secka A."/>
            <person name="Antonio M."/>
            <person name="Oren A."/>
            <person name="Chaudhuri R.R."/>
            <person name="La Ragione R."/>
            <person name="Hildebrand F."/>
            <person name="Pallen M.J."/>
        </authorList>
    </citation>
    <scope>NUCLEOTIDE SEQUENCE</scope>
    <source>
        <strain evidence="14">12435</strain>
    </source>
</reference>
<comment type="caution">
    <text evidence="14">The sequence shown here is derived from an EMBL/GenBank/DDBJ whole genome shotgun (WGS) entry which is preliminary data.</text>
</comment>
<evidence type="ECO:0000256" key="5">
    <source>
        <dbReference type="ARBA" id="ARBA00022490"/>
    </source>
</evidence>
<feature type="domain" description="Dihydroorotate dehydrogenase catalytic" evidence="13">
    <location>
        <begin position="4"/>
        <end position="284"/>
    </location>
</feature>
<evidence type="ECO:0000256" key="10">
    <source>
        <dbReference type="ARBA" id="ARBA00023027"/>
    </source>
</evidence>
<dbReference type="NCBIfam" id="NF005574">
    <property type="entry name" value="PRK07259.1"/>
    <property type="match status" value="1"/>
</dbReference>
<dbReference type="InterPro" id="IPR001295">
    <property type="entry name" value="Dihydroorotate_DH_CS"/>
</dbReference>
<dbReference type="PROSITE" id="PS00912">
    <property type="entry name" value="DHODEHASE_2"/>
    <property type="match status" value="1"/>
</dbReference>
<dbReference type="InterPro" id="IPR005720">
    <property type="entry name" value="Dihydroorotate_DH_cat"/>
</dbReference>
<feature type="binding site" evidence="12">
    <location>
        <begin position="241"/>
        <end position="242"/>
    </location>
    <ligand>
        <name>FMN</name>
        <dbReference type="ChEBI" id="CHEBI:58210"/>
    </ligand>
</feature>
<dbReference type="GO" id="GO:0004589">
    <property type="term" value="F:dihydroorotate dehydrogenase (NAD+) activity"/>
    <property type="evidence" value="ECO:0007669"/>
    <property type="project" value="UniProtKB-EC"/>
</dbReference>
<dbReference type="EMBL" id="DXHS01000041">
    <property type="protein sequence ID" value="HIW02158.1"/>
    <property type="molecule type" value="Genomic_DNA"/>
</dbReference>
<comment type="pathway">
    <text evidence="3">Pyrimidine metabolism; UMP biosynthesis via de novo pathway; orotate from (S)-dihydroorotate (NAD(+) route): step 1/1.</text>
</comment>
<dbReference type="EC" id="1.3.-.-" evidence="12"/>
<evidence type="ECO:0000256" key="12">
    <source>
        <dbReference type="HAMAP-Rule" id="MF_00224"/>
    </source>
</evidence>
<evidence type="ECO:0000256" key="7">
    <source>
        <dbReference type="ARBA" id="ARBA00022643"/>
    </source>
</evidence>
<feature type="binding site" evidence="12">
    <location>
        <position position="189"/>
    </location>
    <ligand>
        <name>FMN</name>
        <dbReference type="ChEBI" id="CHEBI:58210"/>
    </ligand>
</feature>
<dbReference type="GO" id="GO:0006207">
    <property type="term" value="P:'de novo' pyrimidine nucleobase biosynthetic process"/>
    <property type="evidence" value="ECO:0007669"/>
    <property type="project" value="InterPro"/>
</dbReference>
<evidence type="ECO:0000256" key="1">
    <source>
        <dbReference type="ARBA" id="ARBA00003616"/>
    </source>
</evidence>
<protein>
    <recommendedName>
        <fullName evidence="12">Dihydroorotate dehydrogenase</fullName>
        <shortName evidence="12">DHOD</shortName>
        <shortName evidence="12">DHODase</shortName>
        <shortName evidence="12">DHOdehase</shortName>
        <ecNumber evidence="12">1.3.-.-</ecNumber>
    </recommendedName>
</protein>
<evidence type="ECO:0000256" key="6">
    <source>
        <dbReference type="ARBA" id="ARBA00022630"/>
    </source>
</evidence>
<dbReference type="InterPro" id="IPR050074">
    <property type="entry name" value="DHO_dehydrogenase"/>
</dbReference>
<keyword evidence="10" id="KW-0520">NAD</keyword>
<feature type="binding site" evidence="12">
    <location>
        <position position="20"/>
    </location>
    <ligand>
        <name>FMN</name>
        <dbReference type="ChEBI" id="CHEBI:58210"/>
    </ligand>
</feature>
<dbReference type="SUPFAM" id="SSF51395">
    <property type="entry name" value="FMN-linked oxidoreductases"/>
    <property type="match status" value="1"/>
</dbReference>
<dbReference type="InterPro" id="IPR049622">
    <property type="entry name" value="Dihydroorotate_DH_I"/>
</dbReference>
<proteinExistence type="inferred from homology"/>
<feature type="binding site" evidence="12">
    <location>
        <position position="125"/>
    </location>
    <ligand>
        <name>substrate</name>
    </ligand>
</feature>
<keyword evidence="6 12" id="KW-0285">Flavoprotein</keyword>
<dbReference type="PIRSF" id="PIRSF000164">
    <property type="entry name" value="DHO_oxidase"/>
    <property type="match status" value="1"/>
</dbReference>